<sequence length="138" mass="15668">MPHTIIGIIGSGTASIINLKRLAIDFSMLIVAEEEWLHEKKKVCQLQEKGKLLNALIFYFPPLSVYNNQLTREEVGIHTRNRDKLSWCSKKTLTNSHYIQLQSAPSSIQVGPFQQKSGLEGLNRMLAFSNITKGRRML</sequence>
<accession>A0AAV0YNW0</accession>
<protein>
    <submittedName>
        <fullName evidence="1">Uncharacterized protein</fullName>
    </submittedName>
</protein>
<proteinExistence type="predicted"/>
<organism evidence="1 2">
    <name type="scientific">Vicia faba</name>
    <name type="common">Broad bean</name>
    <name type="synonym">Faba vulgaris</name>
    <dbReference type="NCBI Taxonomy" id="3906"/>
    <lineage>
        <taxon>Eukaryota</taxon>
        <taxon>Viridiplantae</taxon>
        <taxon>Streptophyta</taxon>
        <taxon>Embryophyta</taxon>
        <taxon>Tracheophyta</taxon>
        <taxon>Spermatophyta</taxon>
        <taxon>Magnoliopsida</taxon>
        <taxon>eudicotyledons</taxon>
        <taxon>Gunneridae</taxon>
        <taxon>Pentapetalae</taxon>
        <taxon>rosids</taxon>
        <taxon>fabids</taxon>
        <taxon>Fabales</taxon>
        <taxon>Fabaceae</taxon>
        <taxon>Papilionoideae</taxon>
        <taxon>50 kb inversion clade</taxon>
        <taxon>NPAAA clade</taxon>
        <taxon>Hologalegina</taxon>
        <taxon>IRL clade</taxon>
        <taxon>Fabeae</taxon>
        <taxon>Vicia</taxon>
    </lineage>
</organism>
<gene>
    <name evidence="1" type="ORF">VFH_I243400</name>
</gene>
<reference evidence="1 2" key="1">
    <citation type="submission" date="2023-01" db="EMBL/GenBank/DDBJ databases">
        <authorList>
            <person name="Kreplak J."/>
        </authorList>
    </citation>
    <scope>NUCLEOTIDE SEQUENCE [LARGE SCALE GENOMIC DNA]</scope>
</reference>
<evidence type="ECO:0000313" key="1">
    <source>
        <dbReference type="EMBL" id="CAI8586212.1"/>
    </source>
</evidence>
<dbReference type="AlphaFoldDB" id="A0AAV0YNW0"/>
<name>A0AAV0YNW0_VICFA</name>
<dbReference type="EMBL" id="OX451736">
    <property type="protein sequence ID" value="CAI8586212.1"/>
    <property type="molecule type" value="Genomic_DNA"/>
</dbReference>
<dbReference type="Proteomes" id="UP001157006">
    <property type="component" value="Chromosome 1L"/>
</dbReference>
<keyword evidence="2" id="KW-1185">Reference proteome</keyword>
<evidence type="ECO:0000313" key="2">
    <source>
        <dbReference type="Proteomes" id="UP001157006"/>
    </source>
</evidence>